<dbReference type="EMBL" id="SIJB01000042">
    <property type="protein sequence ID" value="NBI30823.1"/>
    <property type="molecule type" value="Genomic_DNA"/>
</dbReference>
<accession>A0A6N9Q832</accession>
<keyword evidence="3" id="KW-1185">Reference proteome</keyword>
<dbReference type="CDD" id="cd00198">
    <property type="entry name" value="vWFA"/>
    <property type="match status" value="1"/>
</dbReference>
<evidence type="ECO:0000313" key="3">
    <source>
        <dbReference type="Proteomes" id="UP000448943"/>
    </source>
</evidence>
<evidence type="ECO:0000259" key="1">
    <source>
        <dbReference type="PROSITE" id="PS50234"/>
    </source>
</evidence>
<feature type="domain" description="VWFA" evidence="1">
    <location>
        <begin position="1"/>
        <end position="87"/>
    </location>
</feature>
<dbReference type="OrthoDB" id="2960279at2"/>
<organism evidence="2 3">
    <name type="scientific">Chengkuizengella marina</name>
    <dbReference type="NCBI Taxonomy" id="2507566"/>
    <lineage>
        <taxon>Bacteria</taxon>
        <taxon>Bacillati</taxon>
        <taxon>Bacillota</taxon>
        <taxon>Bacilli</taxon>
        <taxon>Bacillales</taxon>
        <taxon>Paenibacillaceae</taxon>
        <taxon>Chengkuizengella</taxon>
    </lineage>
</organism>
<proteinExistence type="predicted"/>
<dbReference type="RefSeq" id="WP_160647633.1">
    <property type="nucleotide sequence ID" value="NZ_SIJB01000042.1"/>
</dbReference>
<name>A0A6N9Q832_9BACL</name>
<sequence>MVQQIIVITDGCSNVGLDPVTAAAQAREENIIVNVIGVVDEGDFGLRGTREIEEMAKAGGGLSKIVHSKQLSQTVQMMTRKTVVHTIQQVVNEELQHIIGSTTSLEDLHPNQREKVVDVIEDLEENMLLRVVLLVDASASMKPKINAVEDAVHDLMLSLQAREGKSEVSLFHFPGSKNKNEPAEMDLDWSTEYAIMKRLFYKINMRGATPTGPALLKVIEYMVHKHSDDEIKRLAGMKDVHKKGAMLSDYIV</sequence>
<gene>
    <name evidence="2" type="ORF">ERL59_17880</name>
</gene>
<dbReference type="Proteomes" id="UP000448943">
    <property type="component" value="Unassembled WGS sequence"/>
</dbReference>
<dbReference type="InterPro" id="IPR036465">
    <property type="entry name" value="vWFA_dom_sf"/>
</dbReference>
<dbReference type="SUPFAM" id="SSF53300">
    <property type="entry name" value="vWA-like"/>
    <property type="match status" value="2"/>
</dbReference>
<dbReference type="AlphaFoldDB" id="A0A6N9Q832"/>
<reference evidence="2 3" key="1">
    <citation type="submission" date="2019-01" db="EMBL/GenBank/DDBJ databases">
        <title>Chengkuizengella sp. nov., isolated from deep-sea sediment of East Pacific Ocean.</title>
        <authorList>
            <person name="Yang J."/>
            <person name="Lai Q."/>
            <person name="Shao Z."/>
        </authorList>
    </citation>
    <scope>NUCLEOTIDE SEQUENCE [LARGE SCALE GENOMIC DNA]</scope>
    <source>
        <strain evidence="2 3">YPA3-1-1</strain>
    </source>
</reference>
<dbReference type="PROSITE" id="PS50234">
    <property type="entry name" value="VWFA"/>
    <property type="match status" value="2"/>
</dbReference>
<dbReference type="Gene3D" id="3.40.50.410">
    <property type="entry name" value="von Willebrand factor, type A domain"/>
    <property type="match status" value="1"/>
</dbReference>
<dbReference type="InterPro" id="IPR002035">
    <property type="entry name" value="VWF_A"/>
</dbReference>
<protein>
    <submittedName>
        <fullName evidence="2">VWA domain-containing protein</fullName>
    </submittedName>
</protein>
<feature type="domain" description="VWFA" evidence="1">
    <location>
        <begin position="130"/>
        <end position="249"/>
    </location>
</feature>
<evidence type="ECO:0000313" key="2">
    <source>
        <dbReference type="EMBL" id="NBI30823.1"/>
    </source>
</evidence>
<comment type="caution">
    <text evidence="2">The sequence shown here is derived from an EMBL/GenBank/DDBJ whole genome shotgun (WGS) entry which is preliminary data.</text>
</comment>